<comment type="caution">
    <text evidence="2">The sequence shown here is derived from an EMBL/GenBank/DDBJ whole genome shotgun (WGS) entry which is preliminary data.</text>
</comment>
<evidence type="ECO:0000313" key="2">
    <source>
        <dbReference type="EMBL" id="GAA4128771.1"/>
    </source>
</evidence>
<dbReference type="SUPFAM" id="SSF48150">
    <property type="entry name" value="DNA-glycosylase"/>
    <property type="match status" value="1"/>
</dbReference>
<organism evidence="2 3">
    <name type="scientific">Nocardioides fonticola</name>
    <dbReference type="NCBI Taxonomy" id="450363"/>
    <lineage>
        <taxon>Bacteria</taxon>
        <taxon>Bacillati</taxon>
        <taxon>Actinomycetota</taxon>
        <taxon>Actinomycetes</taxon>
        <taxon>Propionibacteriales</taxon>
        <taxon>Nocardioidaceae</taxon>
        <taxon>Nocardioides</taxon>
    </lineage>
</organism>
<feature type="domain" description="HhH-GPD" evidence="1">
    <location>
        <begin position="25"/>
        <end position="157"/>
    </location>
</feature>
<gene>
    <name evidence="2" type="ORF">GCM10022215_40610</name>
</gene>
<dbReference type="Gene3D" id="1.10.340.30">
    <property type="entry name" value="Hypothetical protein, domain 2"/>
    <property type="match status" value="1"/>
</dbReference>
<proteinExistence type="predicted"/>
<accession>A0ABP7Y0D5</accession>
<dbReference type="InterPro" id="IPR011257">
    <property type="entry name" value="DNA_glycosylase"/>
</dbReference>
<reference evidence="3" key="1">
    <citation type="journal article" date="2019" name="Int. J. Syst. Evol. Microbiol.">
        <title>The Global Catalogue of Microorganisms (GCM) 10K type strain sequencing project: providing services to taxonomists for standard genome sequencing and annotation.</title>
        <authorList>
            <consortium name="The Broad Institute Genomics Platform"/>
            <consortium name="The Broad Institute Genome Sequencing Center for Infectious Disease"/>
            <person name="Wu L."/>
            <person name="Ma J."/>
        </authorList>
    </citation>
    <scope>NUCLEOTIDE SEQUENCE [LARGE SCALE GENOMIC DNA]</scope>
    <source>
        <strain evidence="3">JCM 16703</strain>
    </source>
</reference>
<dbReference type="Proteomes" id="UP001501495">
    <property type="component" value="Unassembled WGS sequence"/>
</dbReference>
<dbReference type="InterPro" id="IPR003265">
    <property type="entry name" value="HhH-GPD_domain"/>
</dbReference>
<dbReference type="InterPro" id="IPR017658">
    <property type="entry name" value="HhH-GPD_base_excis"/>
</dbReference>
<dbReference type="NCBIfam" id="TIGR03252">
    <property type="entry name" value="HhH-GPD-type base excision DNA repair protein"/>
    <property type="match status" value="1"/>
</dbReference>
<sequence>MGFHITGDAAADQVLDDSPFALLAAMMLDQQYPMEHAFRGPAKVLERFGTLDPSAIAAADPEEFAALCSQPPAIHRFPGSMAARLQELARIVEEQHGGDASRIWDEATSGADLLKRVQALPGFGRQKAQIFVALLAKQLGVRPEGWEKATGDYALEGYRSVADVVDAVSLQKVRDHKKEMKAAAKAAKA</sequence>
<name>A0ABP7Y0D5_9ACTN</name>
<evidence type="ECO:0000259" key="1">
    <source>
        <dbReference type="Pfam" id="PF00730"/>
    </source>
</evidence>
<dbReference type="RefSeq" id="WP_344735354.1">
    <property type="nucleotide sequence ID" value="NZ_BAAAZH010000033.1"/>
</dbReference>
<dbReference type="EMBL" id="BAAAZH010000033">
    <property type="protein sequence ID" value="GAA4128771.1"/>
    <property type="molecule type" value="Genomic_DNA"/>
</dbReference>
<keyword evidence="3" id="KW-1185">Reference proteome</keyword>
<protein>
    <submittedName>
        <fullName evidence="2">HhH-GPD-type base excision DNA repair protein</fullName>
    </submittedName>
</protein>
<dbReference type="Pfam" id="PF00730">
    <property type="entry name" value="HhH-GPD"/>
    <property type="match status" value="1"/>
</dbReference>
<evidence type="ECO:0000313" key="3">
    <source>
        <dbReference type="Proteomes" id="UP001501495"/>
    </source>
</evidence>